<dbReference type="InterPro" id="IPR036117">
    <property type="entry name" value="DhaL_dom_sf"/>
</dbReference>
<evidence type="ECO:0000259" key="1">
    <source>
        <dbReference type="PROSITE" id="PS51480"/>
    </source>
</evidence>
<dbReference type="SMART" id="SM01121">
    <property type="entry name" value="Dak1_2"/>
    <property type="match status" value="1"/>
</dbReference>
<organism evidence="2 3">
    <name type="scientific">Mycoplasma iguanae</name>
    <dbReference type="NCBI Taxonomy" id="292461"/>
    <lineage>
        <taxon>Bacteria</taxon>
        <taxon>Bacillati</taxon>
        <taxon>Mycoplasmatota</taxon>
        <taxon>Mollicutes</taxon>
        <taxon>Mycoplasmataceae</taxon>
        <taxon>Mycoplasma</taxon>
    </lineage>
</organism>
<name>A0ABY5R8I8_9MOLU</name>
<dbReference type="PANTHER" id="PTHR33434:SF4">
    <property type="entry name" value="PHOSPHATASE PROTEIN"/>
    <property type="match status" value="1"/>
</dbReference>
<dbReference type="SUPFAM" id="SSF101473">
    <property type="entry name" value="DhaL-like"/>
    <property type="match status" value="1"/>
</dbReference>
<evidence type="ECO:0000313" key="3">
    <source>
        <dbReference type="Proteomes" id="UP001059252"/>
    </source>
</evidence>
<dbReference type="Proteomes" id="UP001059252">
    <property type="component" value="Chromosome"/>
</dbReference>
<keyword evidence="3" id="KW-1185">Reference proteome</keyword>
<dbReference type="InterPro" id="IPR019986">
    <property type="entry name" value="YloV-like"/>
</dbReference>
<accession>A0ABY5R8I8</accession>
<dbReference type="InterPro" id="IPR004007">
    <property type="entry name" value="DhaL_dom"/>
</dbReference>
<dbReference type="Pfam" id="PF13684">
    <property type="entry name" value="FakA-like_C"/>
    <property type="match status" value="1"/>
</dbReference>
<dbReference type="Gene3D" id="1.25.40.340">
    <property type="match status" value="1"/>
</dbReference>
<dbReference type="EMBL" id="CP102734">
    <property type="protein sequence ID" value="UVD81626.1"/>
    <property type="molecule type" value="Genomic_DNA"/>
</dbReference>
<protein>
    <submittedName>
        <fullName evidence="2">DAK2 domain-containing protein</fullName>
    </submittedName>
</protein>
<dbReference type="SMART" id="SM01120">
    <property type="entry name" value="Dak2"/>
    <property type="match status" value="1"/>
</dbReference>
<dbReference type="PANTHER" id="PTHR33434">
    <property type="entry name" value="DEGV DOMAIN-CONTAINING PROTEIN DR_1986-RELATED"/>
    <property type="match status" value="1"/>
</dbReference>
<dbReference type="NCBIfam" id="TIGR03599">
    <property type="entry name" value="YloV"/>
    <property type="match status" value="1"/>
</dbReference>
<sequence length="540" mass="59588">MNIINIETFKKILISAANNMSNNKERINSLNVFPVPDGDTGTNMSATLMSGVKNLDNSELNSISSIIFNVSRNMLLGARGNSGVILSQIFKGFADSLEQIQHEITNFDLVRAFRSATTKAYQSVLKPVEGTLLTVIREIAEGLEKSVVSITPIETVLSDALKFARLSCDNTPNLLPVLKEVGVTDSGGEGLICIIEGMLKAVQGNFVEISNSKEKFDNLISNQEIYNGEFGYCTEVIIDLLKPTKFKKDDFVDKVEKKANATSLVVVQDDSILKVHAHVLVPGNFLNICQKYGEFLKIKSENMTEQANESKNYIKDTSYVKKMKSGIISCNTGQGIINIMKENGAHFIIEAGQSSNPSIQDILNAINNVNAEVVFILPNNSNIILAAQQAVQTIKDKKVIVIPTKSQMQGITAIMHFNEETNWEDNKELMDEVIKNVKTIEITKASRTTNINNVKVYEGEFISILNGKVIHSQKSAIKAVIKGIKAAVDDDSEIITIYYGAEASQQDADEIVNYIEENYDVAVEIKSGNQDIYDFFISVE</sequence>
<dbReference type="InterPro" id="IPR050270">
    <property type="entry name" value="DegV_domain_contain"/>
</dbReference>
<dbReference type="PROSITE" id="PS51480">
    <property type="entry name" value="DHAL"/>
    <property type="match status" value="1"/>
</dbReference>
<proteinExistence type="predicted"/>
<feature type="domain" description="DhaL" evidence="1">
    <location>
        <begin position="7"/>
        <end position="200"/>
    </location>
</feature>
<gene>
    <name evidence="2" type="ORF">NV226_02785</name>
</gene>
<dbReference type="InterPro" id="IPR048394">
    <property type="entry name" value="FakA-like_M"/>
</dbReference>
<dbReference type="Pfam" id="PF02734">
    <property type="entry name" value="Dak2"/>
    <property type="match status" value="1"/>
</dbReference>
<dbReference type="RefSeq" id="WP_258210800.1">
    <property type="nucleotide sequence ID" value="NZ_CP102734.1"/>
</dbReference>
<dbReference type="Pfam" id="PF21645">
    <property type="entry name" value="FakA-like_M"/>
    <property type="match status" value="1"/>
</dbReference>
<evidence type="ECO:0000313" key="2">
    <source>
        <dbReference type="EMBL" id="UVD81626.1"/>
    </source>
</evidence>
<dbReference type="InterPro" id="IPR033470">
    <property type="entry name" value="FakA-like_C"/>
</dbReference>
<reference evidence="2" key="1">
    <citation type="submission" date="2022-08" db="EMBL/GenBank/DDBJ databases">
        <title>Complete genome of Mycoplasma iguanae type strain 2327.</title>
        <authorList>
            <person name="Spergser J."/>
        </authorList>
    </citation>
    <scope>NUCLEOTIDE SEQUENCE</scope>
    <source>
        <strain evidence="2">2327</strain>
    </source>
</reference>